<evidence type="ECO:0000256" key="2">
    <source>
        <dbReference type="ARBA" id="ARBA00023125"/>
    </source>
</evidence>
<dbReference type="PANTHER" id="PTHR30349:SF64">
    <property type="entry name" value="PROPHAGE INTEGRASE INTD-RELATED"/>
    <property type="match status" value="1"/>
</dbReference>
<dbReference type="eggNOG" id="COG0582">
    <property type="taxonomic scope" value="Bacteria"/>
</dbReference>
<dbReference type="Pfam" id="PF14657">
    <property type="entry name" value="Arm-DNA-bind_4"/>
    <property type="match status" value="1"/>
</dbReference>
<dbReference type="PATRIC" id="fig|1179773.3.peg.2029"/>
<dbReference type="InterPro" id="IPR010998">
    <property type="entry name" value="Integrase_recombinase_N"/>
</dbReference>
<organism evidence="7 8">
    <name type="scientific">Saccharothrix espanaensis (strain ATCC 51144 / DSM 44229 / JCM 9112 / NBRC 15066 / NRRL 15764)</name>
    <dbReference type="NCBI Taxonomy" id="1179773"/>
    <lineage>
        <taxon>Bacteria</taxon>
        <taxon>Bacillati</taxon>
        <taxon>Actinomycetota</taxon>
        <taxon>Actinomycetes</taxon>
        <taxon>Pseudonocardiales</taxon>
        <taxon>Pseudonocardiaceae</taxon>
        <taxon>Saccharothrix</taxon>
    </lineage>
</organism>
<evidence type="ECO:0000259" key="6">
    <source>
        <dbReference type="PROSITE" id="PS51900"/>
    </source>
</evidence>
<dbReference type="GO" id="GO:0015074">
    <property type="term" value="P:DNA integration"/>
    <property type="evidence" value="ECO:0007669"/>
    <property type="project" value="UniProtKB-KW"/>
</dbReference>
<dbReference type="Proteomes" id="UP000006281">
    <property type="component" value="Chromosome"/>
</dbReference>
<evidence type="ECO:0000259" key="5">
    <source>
        <dbReference type="PROSITE" id="PS51898"/>
    </source>
</evidence>
<dbReference type="InterPro" id="IPR013762">
    <property type="entry name" value="Integrase-like_cat_sf"/>
</dbReference>
<dbReference type="BioCyc" id="SESP1179773:BN6_RS09935-MONOMER"/>
<evidence type="ECO:0000256" key="1">
    <source>
        <dbReference type="ARBA" id="ARBA00008857"/>
    </source>
</evidence>
<accession>K0JQ05</accession>
<dbReference type="PROSITE" id="PS51898">
    <property type="entry name" value="TYR_RECOMBINASE"/>
    <property type="match status" value="1"/>
</dbReference>
<keyword evidence="8" id="KW-1185">Reference proteome</keyword>
<dbReference type="InterPro" id="IPR002104">
    <property type="entry name" value="Integrase_catalytic"/>
</dbReference>
<dbReference type="InterPro" id="IPR028259">
    <property type="entry name" value="AP2-like_int_N"/>
</dbReference>
<dbReference type="GO" id="GO:0003677">
    <property type="term" value="F:DNA binding"/>
    <property type="evidence" value="ECO:0007669"/>
    <property type="project" value="UniProtKB-UniRule"/>
</dbReference>
<dbReference type="CDD" id="cd01189">
    <property type="entry name" value="INT_ICEBs1_C_like"/>
    <property type="match status" value="1"/>
</dbReference>
<sequence length="358" mass="39988">MPSLDGRRKTKRRGGFVSKTEAQTALGTVLEYERTGIVTDDKQTVAAYLTDWLRDKSLALKPTTAALYRDYVTKDLIPGLGTVRLDALNHHHVMMFIGDQLDRGRGKTTLRRCVATLSSALTDAVRQRRLPHNPARYAVVPRPPKYEPACWSPIEAARFLRYCHNQDDPLADLFEVVIGTGLRKGEALALHWDDISLTDHVAFIRYTLTNVNNTKPVLTAPKTKSSRAWIGLSDRVVAALRNQLIRQPGREFVFSRRDGKPLRPEYVLHHFHQLAATAGLPKTRVHDLRHFAATTMLNSNVPLAVISRAMRHSNLATTTDVYGHLLRHVAHDAADVIANALDTADAARRVEGDHTAIT</sequence>
<dbReference type="PROSITE" id="PS51900">
    <property type="entry name" value="CB"/>
    <property type="match status" value="1"/>
</dbReference>
<protein>
    <recommendedName>
        <fullName evidence="9">Integrase family protein</fullName>
    </recommendedName>
</protein>
<evidence type="ECO:0000313" key="8">
    <source>
        <dbReference type="Proteomes" id="UP000006281"/>
    </source>
</evidence>
<dbReference type="GO" id="GO:0006310">
    <property type="term" value="P:DNA recombination"/>
    <property type="evidence" value="ECO:0007669"/>
    <property type="project" value="UniProtKB-KW"/>
</dbReference>
<dbReference type="InterPro" id="IPR050090">
    <property type="entry name" value="Tyrosine_recombinase_XerCD"/>
</dbReference>
<keyword evidence="3" id="KW-0233">DNA recombination</keyword>
<dbReference type="KEGG" id="sesp:BN6_20230"/>
<dbReference type="SUPFAM" id="SSF56349">
    <property type="entry name" value="DNA breaking-rejoining enzymes"/>
    <property type="match status" value="1"/>
</dbReference>
<evidence type="ECO:0000256" key="4">
    <source>
        <dbReference type="PROSITE-ProRule" id="PRU01248"/>
    </source>
</evidence>
<reference evidence="7 8" key="1">
    <citation type="journal article" date="2012" name="BMC Genomics">
        <title>Complete genome sequence of Saccharothrix espanaensis DSM 44229T and comparison to the other completely sequenced Pseudonocardiaceae.</title>
        <authorList>
            <person name="Strobel T."/>
            <person name="Al-Dilaimi A."/>
            <person name="Blom J."/>
            <person name="Gessner A."/>
            <person name="Kalinowski J."/>
            <person name="Luzhetska M."/>
            <person name="Puhler A."/>
            <person name="Szczepanowski R."/>
            <person name="Bechthold A."/>
            <person name="Ruckert C."/>
        </authorList>
    </citation>
    <scope>NUCLEOTIDE SEQUENCE [LARGE SCALE GENOMIC DNA]</scope>
    <source>
        <strain evidence="8">ATCC 51144 / DSM 44229 / JCM 9112 / NBRC 15066 / NRRL 15764</strain>
    </source>
</reference>
<evidence type="ECO:0000256" key="3">
    <source>
        <dbReference type="ARBA" id="ARBA00023172"/>
    </source>
</evidence>
<keyword evidence="2 4" id="KW-0238">DNA-binding</keyword>
<dbReference type="Gene3D" id="1.10.150.130">
    <property type="match status" value="1"/>
</dbReference>
<dbReference type="EMBL" id="HE804045">
    <property type="protein sequence ID" value="CCH29345.1"/>
    <property type="molecule type" value="Genomic_DNA"/>
</dbReference>
<dbReference type="InterPro" id="IPR011010">
    <property type="entry name" value="DNA_brk_join_enz"/>
</dbReference>
<name>K0JQ05_SACES</name>
<dbReference type="Pfam" id="PF00589">
    <property type="entry name" value="Phage_integrase"/>
    <property type="match status" value="1"/>
</dbReference>
<comment type="similarity">
    <text evidence="1">Belongs to the 'phage' integrase family.</text>
</comment>
<feature type="domain" description="Core-binding (CB)" evidence="6">
    <location>
        <begin position="43"/>
        <end position="125"/>
    </location>
</feature>
<feature type="domain" description="Tyr recombinase" evidence="5">
    <location>
        <begin position="146"/>
        <end position="337"/>
    </location>
</feature>
<gene>
    <name evidence="7" type="ordered locus">BN6_20230</name>
</gene>
<dbReference type="HOGENOM" id="CLU_027562_17_1_11"/>
<evidence type="ECO:0008006" key="9">
    <source>
        <dbReference type="Google" id="ProtNLM"/>
    </source>
</evidence>
<dbReference type="PANTHER" id="PTHR30349">
    <property type="entry name" value="PHAGE INTEGRASE-RELATED"/>
    <property type="match status" value="1"/>
</dbReference>
<proteinExistence type="inferred from homology"/>
<evidence type="ECO:0000313" key="7">
    <source>
        <dbReference type="EMBL" id="CCH29345.1"/>
    </source>
</evidence>
<dbReference type="STRING" id="1179773.BN6_20230"/>
<dbReference type="Gene3D" id="1.10.443.10">
    <property type="entry name" value="Intergrase catalytic core"/>
    <property type="match status" value="1"/>
</dbReference>
<dbReference type="AlphaFoldDB" id="K0JQ05"/>
<dbReference type="InterPro" id="IPR044068">
    <property type="entry name" value="CB"/>
</dbReference>